<feature type="compositionally biased region" description="Polar residues" evidence="2">
    <location>
        <begin position="114"/>
        <end position="133"/>
    </location>
</feature>
<feature type="region of interest" description="Disordered" evidence="2">
    <location>
        <begin position="1"/>
        <end position="139"/>
    </location>
</feature>
<evidence type="ECO:0000313" key="5">
    <source>
        <dbReference type="Proteomes" id="UP000694888"/>
    </source>
</evidence>
<accession>A0ABM0JN22</accession>
<dbReference type="RefSeq" id="XP_005097525.1">
    <property type="nucleotide sequence ID" value="XM_005097468.3"/>
</dbReference>
<evidence type="ECO:0000256" key="3">
    <source>
        <dbReference type="SAM" id="Phobius"/>
    </source>
</evidence>
<keyword evidence="1" id="KW-0175">Coiled coil</keyword>
<feature type="compositionally biased region" description="Polar residues" evidence="2">
    <location>
        <begin position="21"/>
        <end position="31"/>
    </location>
</feature>
<name>A0ABM0JN22_APLCA</name>
<keyword evidence="3" id="KW-0812">Transmembrane</keyword>
<protein>
    <submittedName>
        <fullName evidence="6 7">Uncharacterized protein LOC101853159</fullName>
    </submittedName>
</protein>
<keyword evidence="5" id="KW-1185">Reference proteome</keyword>
<feature type="coiled-coil region" evidence="1">
    <location>
        <begin position="485"/>
        <end position="516"/>
    </location>
</feature>
<reference evidence="6 7" key="1">
    <citation type="submission" date="2025-05" db="UniProtKB">
        <authorList>
            <consortium name="RefSeq"/>
        </authorList>
    </citation>
    <scope>IDENTIFICATION</scope>
</reference>
<dbReference type="RefSeq" id="XP_035825454.1">
    <property type="nucleotide sequence ID" value="XM_035969561.1"/>
</dbReference>
<feature type="compositionally biased region" description="Basic and acidic residues" evidence="2">
    <location>
        <begin position="97"/>
        <end position="112"/>
    </location>
</feature>
<feature type="region of interest" description="Disordered" evidence="2">
    <location>
        <begin position="152"/>
        <end position="217"/>
    </location>
</feature>
<feature type="compositionally biased region" description="Polar residues" evidence="2">
    <location>
        <begin position="163"/>
        <end position="182"/>
    </location>
</feature>
<evidence type="ECO:0000259" key="4">
    <source>
        <dbReference type="Pfam" id="PF01145"/>
    </source>
</evidence>
<feature type="compositionally biased region" description="Basic and acidic residues" evidence="2">
    <location>
        <begin position="75"/>
        <end position="87"/>
    </location>
</feature>
<dbReference type="GeneID" id="101853159"/>
<evidence type="ECO:0000313" key="6">
    <source>
        <dbReference type="RefSeq" id="XP_005097525.1"/>
    </source>
</evidence>
<feature type="domain" description="Band 7" evidence="4">
    <location>
        <begin position="302"/>
        <end position="490"/>
    </location>
</feature>
<feature type="compositionally biased region" description="Basic and acidic residues" evidence="2">
    <location>
        <begin position="1"/>
        <end position="20"/>
    </location>
</feature>
<keyword evidence="3" id="KW-1133">Transmembrane helix</keyword>
<dbReference type="Pfam" id="PF01145">
    <property type="entry name" value="Band_7"/>
    <property type="match status" value="1"/>
</dbReference>
<dbReference type="Proteomes" id="UP000694888">
    <property type="component" value="Unplaced"/>
</dbReference>
<sequence length="584" mass="65977">MPIRRRDEARPGTSRSEDHISSLSSMPGPSRQQDDNPPSYDEAMAMSRGTVETNLDEEEIPNPEEEEGIEGLLEYYEKLKSQKEAKTRRALQSGSGEKSDEGENSDPEERLRQTRATMRRNLQSYRDGSSPKSESGDGMEMISFLDDREDQNGAQAFPDESRSSGQPAGNNVSAEDNGTEITLSFIDTEDASSTLRRRRSSLTDVDTDTMERGSSPERKTYDWTCPISVPFFTPLINGVVRCGQRGVDTWPTLSPTKKILVVITVVLVVGLLLLVTLLPASFVYVEYYEYALSRNRVTGVIDYDTVYDTGCYLLAPQDELIRLPSTAQQVWMNLDVMTRESLGVELQIMLQYFIKREKMGQLYRQYGMLNKEVIASEIESTVKNTVVDFHLDEFRLERKKVEAAIRDQLETALAGNCCKPCCSGSCKVSLMCSAPFCLPPGQCTKGHHVDMNFFQLGSVRIPDSVMDRYVRRVVLQINAERELFVQQTAVEVKKTEQEVKSLLNRAKEVRQEAEAKRIVIMATAEARADRDIQLAYQKAMKGLFSRLNITNEENKLSFMFVKTLENMKHNVYAYNSDVLSAFSP</sequence>
<proteinExistence type="predicted"/>
<evidence type="ECO:0000313" key="7">
    <source>
        <dbReference type="RefSeq" id="XP_035825453.1"/>
    </source>
</evidence>
<dbReference type="RefSeq" id="XP_035825453.1">
    <property type="nucleotide sequence ID" value="XM_035969560.1"/>
</dbReference>
<organism evidence="5 6">
    <name type="scientific">Aplysia californica</name>
    <name type="common">California sea hare</name>
    <dbReference type="NCBI Taxonomy" id="6500"/>
    <lineage>
        <taxon>Eukaryota</taxon>
        <taxon>Metazoa</taxon>
        <taxon>Spiralia</taxon>
        <taxon>Lophotrochozoa</taxon>
        <taxon>Mollusca</taxon>
        <taxon>Gastropoda</taxon>
        <taxon>Heterobranchia</taxon>
        <taxon>Euthyneura</taxon>
        <taxon>Tectipleura</taxon>
        <taxon>Aplysiida</taxon>
        <taxon>Aplysioidea</taxon>
        <taxon>Aplysiidae</taxon>
        <taxon>Aplysia</taxon>
    </lineage>
</organism>
<feature type="transmembrane region" description="Helical" evidence="3">
    <location>
        <begin position="259"/>
        <end position="285"/>
    </location>
</feature>
<evidence type="ECO:0000313" key="8">
    <source>
        <dbReference type="RefSeq" id="XP_035825454.1"/>
    </source>
</evidence>
<evidence type="ECO:0000256" key="1">
    <source>
        <dbReference type="SAM" id="Coils"/>
    </source>
</evidence>
<evidence type="ECO:0000256" key="2">
    <source>
        <dbReference type="SAM" id="MobiDB-lite"/>
    </source>
</evidence>
<feature type="compositionally biased region" description="Acidic residues" evidence="2">
    <location>
        <begin position="54"/>
        <end position="69"/>
    </location>
</feature>
<keyword evidence="3" id="KW-0472">Membrane</keyword>
<gene>
    <name evidence="6 7 8" type="primary">LOC101853159</name>
</gene>
<dbReference type="InterPro" id="IPR001107">
    <property type="entry name" value="Band_7"/>
</dbReference>